<evidence type="ECO:0000313" key="5">
    <source>
        <dbReference type="EMBL" id="PCD78160.1"/>
    </source>
</evidence>
<dbReference type="Gene3D" id="2.40.30.170">
    <property type="match status" value="1"/>
</dbReference>
<evidence type="ECO:0000259" key="4">
    <source>
        <dbReference type="Pfam" id="PF25954"/>
    </source>
</evidence>
<feature type="domain" description="Multidrug resistance protein MdtA-like barrel-sandwich hybrid" evidence="3">
    <location>
        <begin position="70"/>
        <end position="192"/>
    </location>
</feature>
<dbReference type="Proteomes" id="UP000243507">
    <property type="component" value="Unassembled WGS sequence"/>
</dbReference>
<feature type="domain" description="CusB-like beta-barrel" evidence="4">
    <location>
        <begin position="203"/>
        <end position="273"/>
    </location>
</feature>
<proteinExistence type="inferred from homology"/>
<gene>
    <name evidence="5" type="ORF">CLN94_00675</name>
</gene>
<keyword evidence="2" id="KW-0175">Coiled coil</keyword>
<dbReference type="EMBL" id="NTJD01000001">
    <property type="protein sequence ID" value="PCD78160.1"/>
    <property type="molecule type" value="Genomic_DNA"/>
</dbReference>
<dbReference type="GO" id="GO:0015562">
    <property type="term" value="F:efflux transmembrane transporter activity"/>
    <property type="evidence" value="ECO:0007669"/>
    <property type="project" value="TreeGrafter"/>
</dbReference>
<feature type="coiled-coil region" evidence="2">
    <location>
        <begin position="109"/>
        <end position="160"/>
    </location>
</feature>
<sequence>MLKRFLIALVALILVAGGIVGYNLFRSKMIAQYFATMTPAPATVSVSEVTPGTWTPGLDAIGTAHARHGVDLSTEAAGTVREILFTANSEVEKGQLLVQIDDRMERADLAAAEAALDLAETSLKRVRELSARGVSAVSALDETEAAAAEARATVAKLKAALETKQLIAPFSGTIGIPKIELGQYVTAGTAYATLQDRTRMRVDFTLSEQDAGLVSIGQSLTVTSEVGEVSATGSVVGIDPKIDPNSRLVSLRAEVENPDSQLTPGQFLKVRVDLPSEDGVIALPQTVVASNLYGDSVFVIREETPEGAEAPALIARQVFVKLGRRSGELVEIAEGLMAGDKVVNAGQNKLTSGASVVIDNSISPDATAKAE</sequence>
<dbReference type="OrthoDB" id="9806939at2"/>
<dbReference type="Pfam" id="PF25917">
    <property type="entry name" value="BSH_RND"/>
    <property type="match status" value="1"/>
</dbReference>
<evidence type="ECO:0000313" key="6">
    <source>
        <dbReference type="Proteomes" id="UP000243507"/>
    </source>
</evidence>
<name>A0A2A4CUY8_9RHOB</name>
<keyword evidence="6" id="KW-1185">Reference proteome</keyword>
<reference evidence="5 6" key="1">
    <citation type="submission" date="2017-09" db="EMBL/GenBank/DDBJ databases">
        <title>A multilocus sequence analysis scheme for characterization of bacteria in the genus Thioclava.</title>
        <authorList>
            <person name="Liu Y."/>
            <person name="Shao Z."/>
        </authorList>
    </citation>
    <scope>NUCLEOTIDE SEQUENCE [LARGE SCALE GENOMIC DNA]</scope>
    <source>
        <strain evidence="5 6">CAU 1312</strain>
    </source>
</reference>
<evidence type="ECO:0000256" key="1">
    <source>
        <dbReference type="ARBA" id="ARBA00009477"/>
    </source>
</evidence>
<evidence type="ECO:0000259" key="3">
    <source>
        <dbReference type="Pfam" id="PF25917"/>
    </source>
</evidence>
<dbReference type="InterPro" id="IPR058792">
    <property type="entry name" value="Beta-barrel_RND_2"/>
</dbReference>
<dbReference type="InterPro" id="IPR006143">
    <property type="entry name" value="RND_pump_MFP"/>
</dbReference>
<dbReference type="AlphaFoldDB" id="A0A2A4CUY8"/>
<organism evidence="5 6">
    <name type="scientific">Pseudothioclava arenosa</name>
    <dbReference type="NCBI Taxonomy" id="1795308"/>
    <lineage>
        <taxon>Bacteria</taxon>
        <taxon>Pseudomonadati</taxon>
        <taxon>Pseudomonadota</taxon>
        <taxon>Alphaproteobacteria</taxon>
        <taxon>Rhodobacterales</taxon>
        <taxon>Paracoccaceae</taxon>
        <taxon>Pseudothioclava</taxon>
    </lineage>
</organism>
<protein>
    <submittedName>
        <fullName evidence="5">Efflux transporter periplasmic adaptor subunit</fullName>
    </submittedName>
</protein>
<dbReference type="PANTHER" id="PTHR30469">
    <property type="entry name" value="MULTIDRUG RESISTANCE PROTEIN MDTA"/>
    <property type="match status" value="1"/>
</dbReference>
<dbReference type="InterPro" id="IPR058625">
    <property type="entry name" value="MdtA-like_BSH"/>
</dbReference>
<dbReference type="GO" id="GO:1990281">
    <property type="term" value="C:efflux pump complex"/>
    <property type="evidence" value="ECO:0007669"/>
    <property type="project" value="TreeGrafter"/>
</dbReference>
<dbReference type="Pfam" id="PF25954">
    <property type="entry name" value="Beta-barrel_RND_2"/>
    <property type="match status" value="1"/>
</dbReference>
<comment type="similarity">
    <text evidence="1">Belongs to the membrane fusion protein (MFP) (TC 8.A.1) family.</text>
</comment>
<dbReference type="SUPFAM" id="SSF111369">
    <property type="entry name" value="HlyD-like secretion proteins"/>
    <property type="match status" value="1"/>
</dbReference>
<dbReference type="PANTHER" id="PTHR30469:SF11">
    <property type="entry name" value="BLL4320 PROTEIN"/>
    <property type="match status" value="1"/>
</dbReference>
<dbReference type="Gene3D" id="2.40.50.100">
    <property type="match status" value="1"/>
</dbReference>
<dbReference type="Gene3D" id="1.10.287.470">
    <property type="entry name" value="Helix hairpin bin"/>
    <property type="match status" value="1"/>
</dbReference>
<dbReference type="RefSeq" id="WP_096430684.1">
    <property type="nucleotide sequence ID" value="NZ_NTJD01000001.1"/>
</dbReference>
<evidence type="ECO:0000256" key="2">
    <source>
        <dbReference type="SAM" id="Coils"/>
    </source>
</evidence>
<comment type="caution">
    <text evidence="5">The sequence shown here is derived from an EMBL/GenBank/DDBJ whole genome shotgun (WGS) entry which is preliminary data.</text>
</comment>
<dbReference type="NCBIfam" id="TIGR01730">
    <property type="entry name" value="RND_mfp"/>
    <property type="match status" value="1"/>
</dbReference>
<dbReference type="Gene3D" id="2.40.420.20">
    <property type="match status" value="1"/>
</dbReference>
<accession>A0A2A4CUY8</accession>
<dbReference type="FunFam" id="2.40.30.170:FF:000010">
    <property type="entry name" value="Efflux RND transporter periplasmic adaptor subunit"/>
    <property type="match status" value="1"/>
</dbReference>